<proteinExistence type="predicted"/>
<dbReference type="EnsemblPlants" id="Kaladp0017s0029.1.v1.1">
    <property type="protein sequence ID" value="Kaladp0017s0029.1.v1.1"/>
    <property type="gene ID" value="Kaladp0017s0029.v1.1"/>
</dbReference>
<dbReference type="InterPro" id="IPR027944">
    <property type="entry name" value="SEO_C"/>
</dbReference>
<dbReference type="Pfam" id="PF14577">
    <property type="entry name" value="SEO_C"/>
    <property type="match status" value="1"/>
</dbReference>
<dbReference type="Proteomes" id="UP000594263">
    <property type="component" value="Unplaced"/>
</dbReference>
<dbReference type="InterPro" id="IPR039299">
    <property type="entry name" value="SEOA"/>
</dbReference>
<accession>A0A7N0T1G2</accession>
<evidence type="ECO:0000313" key="2">
    <source>
        <dbReference type="EnsemblPlants" id="Kaladp0017s0029.1.v1.1"/>
    </source>
</evidence>
<feature type="domain" description="Sieve element occlusion C-terminal" evidence="1">
    <location>
        <begin position="556"/>
        <end position="779"/>
    </location>
</feature>
<name>A0A7N0T1G2_KALFE</name>
<dbReference type="PANTHER" id="PTHR33232:SF9">
    <property type="entry name" value="PROTEIN SIEVE ELEMENT OCCLUSION B"/>
    <property type="match status" value="1"/>
</dbReference>
<sequence>MSDAEAELTLLSCVIRRRLGIKGSISWSIFWGYTNPIYPTASYILKNVAELRLDDWKMTSPSASADERHAESRDAKLDRTISTPALRENFHQVDHYLRKIMERVISTGMDEHTSTLFLLETLGRKYYVDNILILILTSFALGHGAGLLVLKSIFADSIEQEDINMVLKRVVSLTSNLRGNPKTDAADWETGFCIYISLLSSTVRRPSDGWISMESLYNLIRAMLDVTKVFRFLVIDLRSKNILRSLRDEFDDLLCLSLYWIVHGVVACSSQCNALPKKGYVIQDSQKLIYVYEKLTSVHRRLQEFKKKVEQFEGWNENLIFLFNFPSLFSFHYHYCQFTKVVNLDDEKIKRAYEIQNKQGRNSYYAFMALFGQPQLDRSEGSDELKLCRCDRNDMLSSLNAILVARIILLQTFIFLANYQQDLSISTTLKGKILLLLISGLDISSNEILFLRDTYIESKTSVQQDYEVVWVPVLSGQWTTSSEEKYTKLLRMMSWHMVEHPKIFSEKTKKFIRQVWKFKRRPIVVVIDKNGDVVFPNVIHMIYIWGFKAFPFTPLRERTLWNSAEARLDSLVFDFDPNLSRMLEDGKWVILYGGNDVEWSRKLTTQMRKLLSDACILVEMIYVGENRELEPQSYSLDLRKVFYFWTRLESILISRYQSFSAGDSGTDPILGEVKKLLSYKSAETWACLKTPSSDSMVHGLGDVMLQGFMKSEMQERYVQTNEFAKEFQNHIEQLTRGSSSGPACHRIVLHTDDRDAVESLKCPSCDHSMEKKIRYGCCHIDEIE</sequence>
<reference evidence="2" key="1">
    <citation type="submission" date="2021-01" db="UniProtKB">
        <authorList>
            <consortium name="EnsemblPlants"/>
        </authorList>
    </citation>
    <scope>IDENTIFICATION</scope>
</reference>
<dbReference type="GO" id="GO:0010088">
    <property type="term" value="P:phloem development"/>
    <property type="evidence" value="ECO:0007669"/>
    <property type="project" value="InterPro"/>
</dbReference>
<protein>
    <recommendedName>
        <fullName evidence="1">Sieve element occlusion C-terminal domain-containing protein</fullName>
    </recommendedName>
</protein>
<evidence type="ECO:0000313" key="3">
    <source>
        <dbReference type="Proteomes" id="UP000594263"/>
    </source>
</evidence>
<dbReference type="PANTHER" id="PTHR33232">
    <property type="entry name" value="PROTEIN SIEVE ELEMENT OCCLUSION B-LIKE"/>
    <property type="match status" value="1"/>
</dbReference>
<evidence type="ECO:0000259" key="1">
    <source>
        <dbReference type="Pfam" id="PF14577"/>
    </source>
</evidence>
<dbReference type="AlphaFoldDB" id="A0A7N0T1G2"/>
<keyword evidence="3" id="KW-1185">Reference proteome</keyword>
<dbReference type="Gramene" id="Kaladp0017s0029.1.v1.1">
    <property type="protein sequence ID" value="Kaladp0017s0029.1.v1.1"/>
    <property type="gene ID" value="Kaladp0017s0029.v1.1"/>
</dbReference>
<organism evidence="2 3">
    <name type="scientific">Kalanchoe fedtschenkoi</name>
    <name type="common">Lavender scallops</name>
    <name type="synonym">South American air plant</name>
    <dbReference type="NCBI Taxonomy" id="63787"/>
    <lineage>
        <taxon>Eukaryota</taxon>
        <taxon>Viridiplantae</taxon>
        <taxon>Streptophyta</taxon>
        <taxon>Embryophyta</taxon>
        <taxon>Tracheophyta</taxon>
        <taxon>Spermatophyta</taxon>
        <taxon>Magnoliopsida</taxon>
        <taxon>eudicotyledons</taxon>
        <taxon>Gunneridae</taxon>
        <taxon>Pentapetalae</taxon>
        <taxon>Saxifragales</taxon>
        <taxon>Crassulaceae</taxon>
        <taxon>Kalanchoe</taxon>
    </lineage>
</organism>